<accession>A0A814UTS1</accession>
<protein>
    <recommendedName>
        <fullName evidence="1">RNA-dependent RNA polymerase</fullName>
        <ecNumber evidence="1">2.7.7.48</ecNumber>
    </recommendedName>
</protein>
<evidence type="ECO:0000259" key="3">
    <source>
        <dbReference type="Pfam" id="PF05183"/>
    </source>
</evidence>
<feature type="compositionally biased region" description="Basic and acidic residues" evidence="2">
    <location>
        <begin position="1036"/>
        <end position="1056"/>
    </location>
</feature>
<name>A0A814UTS1_9BILA</name>
<dbReference type="PANTHER" id="PTHR23079:SF55">
    <property type="entry name" value="RNA-DIRECTED RNA POLYMERASE"/>
    <property type="match status" value="1"/>
</dbReference>
<feature type="domain" description="RDRP core" evidence="3">
    <location>
        <begin position="703"/>
        <end position="941"/>
    </location>
</feature>
<dbReference type="EC" id="2.7.7.48" evidence="1"/>
<dbReference type="Pfam" id="PF05183">
    <property type="entry name" value="RdRP"/>
    <property type="match status" value="2"/>
</dbReference>
<proteinExistence type="inferred from homology"/>
<dbReference type="GO" id="GO:0003723">
    <property type="term" value="F:RNA binding"/>
    <property type="evidence" value="ECO:0007669"/>
    <property type="project" value="UniProtKB-KW"/>
</dbReference>
<feature type="region of interest" description="Disordered" evidence="2">
    <location>
        <begin position="989"/>
        <end position="1077"/>
    </location>
</feature>
<keyword evidence="6" id="KW-1185">Reference proteome</keyword>
<keyword evidence="1" id="KW-0808">Transferase</keyword>
<evidence type="ECO:0000256" key="2">
    <source>
        <dbReference type="SAM" id="MobiDB-lite"/>
    </source>
</evidence>
<evidence type="ECO:0000256" key="1">
    <source>
        <dbReference type="RuleBase" id="RU363098"/>
    </source>
</evidence>
<dbReference type="GO" id="GO:0003968">
    <property type="term" value="F:RNA-directed RNA polymerase activity"/>
    <property type="evidence" value="ECO:0007669"/>
    <property type="project" value="UniProtKB-KW"/>
</dbReference>
<keyword evidence="1" id="KW-0694">RNA-binding</keyword>
<dbReference type="Proteomes" id="UP000663877">
    <property type="component" value="Unassembled WGS sequence"/>
</dbReference>
<reference evidence="4" key="1">
    <citation type="submission" date="2021-02" db="EMBL/GenBank/DDBJ databases">
        <authorList>
            <person name="Nowell W R."/>
        </authorList>
    </citation>
    <scope>NUCLEOTIDE SEQUENCE</scope>
</reference>
<dbReference type="OrthoDB" id="10010882at2759"/>
<gene>
    <name evidence="4" type="ORF">BJG266_LOCUS25817</name>
    <name evidence="5" type="ORF">QVE165_LOCUS30783</name>
</gene>
<keyword evidence="1" id="KW-0696">RNA-directed RNA polymerase</keyword>
<sequence length="1412" mass="161640">MSGLIHCQFKHIPSKRDAEQLASNIETFVRPKTFDKEGIKKCGENGNDEIEFTLTREEANKVREKFKQVLPNENSSVWFTILSNPLDSLMSHSLETTTADVYQQGTPFSASCQFGSLRSYNQFYSHNSFNGKVVKLSFIPSTKPDTLHIEFDDIRIVIPFVSIQKKNVLVNKDNAEDGIYVLLPLKYAPNVFKMEPIKGEDKTTKNSNKKPVRICAGQRNIDSIKDIELCSDLVFYFVPPKERAWKFLSYFLFGQSEQNHINFSTFKISDWSTENNKKQRPDPFNFGNASFQDRYALQMLISLGFVFRDKWAQLTDQVLNWNKWNLDERYTLCCYAVEQLCNDHGYDLTRTARDYNETRRRRAVSNMDEQAILVGNRERLKVATCTLTPLKIIFQPLEVTMGSRALRNSKFGGAERFLLVHFRDEDNRRLRVSNSSIKHRLKNAMLNGIELWKKTFKYIGASTGQMKEMGFWFIDLPPDLKDMKDARDLLGKFDNIKNIATYIARVGQYFSTTWPIGIKLVKVANKSDIRSNDEAYYVYEENDIKRNDGKGIEYCFTDGIGKISWGLAGRVAQQMNIPLYSKEDIPSAYQIRVAGCKGMVAIDPESTLNDYYISVRGSMIKFPSDDWNLEICEFARPMTLTLNNQVIRLLSDLGNHDDVFIAFQNRGFTQWEVPEDQQPSAIDIAVQKNASYSLSKDNLITNRIPIPPEDGRNLFGIADETGELKYGECFIQCSSLDAANNGQRKFRVITGSVLVTKNPCLWPGDFRQLRAVRNRKLEECMRDVIVFPINGHRPHSNEIAGSDLDGDQYWVYWGDRLRIEQNVEPLSYEGAKKTEVSLITQEIIVNHIVESFGAGIILGMIANTHTVVADQHKEHSFSKPCKKLAELFALAVDSPKTGKFVDKAEIRPFQAEYCKSWPKYMRKFGEPSYKSISVLEKLFSNAVEEYYKWHEKPVINTFPQKMGAIKGATTREIQDHKFKKWLDGETYKETVNSKKPQGKLVKEPGNNESPDTSLFTTPKKTTKRSTTATTDNLQSETKKLVNKLSEDTPNRPETPVKPKSTTNRKAKNTSDEEKPNILINSDVSASVASSLTSSLTSLNSDSCQPDFLMAVDTKTSTLSVIQFSPVAGASTYTVNLNKETTNTPDRDVIVGKLMSYIEKQAVFKKKSSPYNEAIHGSLYLMVFYGDINFVEQNPMPQKLGVLEKLIEEKDDQFIDFKHADINRLRIQRVSSSTTMKNKIDYEFDFRLTLTSSEYYTLLYDKNKTLQQIRLYRIWSKCYVRQPGFNMDSLYEIRSVITHNTGSSEFNRIVDLVLRPQSTGLFDGRRPNIKINRSLLHSSVVPISLKVIEEDQETRIYSLTSEAFYRKVKYVSIDELQDKPKISSTMEYHVSPISKDQDMLKQVCDFALLPTEE</sequence>
<organism evidence="4 7">
    <name type="scientific">Adineta steineri</name>
    <dbReference type="NCBI Taxonomy" id="433720"/>
    <lineage>
        <taxon>Eukaryota</taxon>
        <taxon>Metazoa</taxon>
        <taxon>Spiralia</taxon>
        <taxon>Gnathifera</taxon>
        <taxon>Rotifera</taxon>
        <taxon>Eurotatoria</taxon>
        <taxon>Bdelloidea</taxon>
        <taxon>Adinetida</taxon>
        <taxon>Adinetidae</taxon>
        <taxon>Adineta</taxon>
    </lineage>
</organism>
<dbReference type="EMBL" id="CAJNOI010000205">
    <property type="protein sequence ID" value="CAF1181956.1"/>
    <property type="molecule type" value="Genomic_DNA"/>
</dbReference>
<dbReference type="EMBL" id="CAJNOM010000258">
    <property type="protein sequence ID" value="CAF1292621.1"/>
    <property type="molecule type" value="Genomic_DNA"/>
</dbReference>
<keyword evidence="1" id="KW-0548">Nucleotidyltransferase</keyword>
<comment type="caution">
    <text evidence="4">The sequence shown here is derived from an EMBL/GenBank/DDBJ whole genome shotgun (WGS) entry which is preliminary data.</text>
</comment>
<dbReference type="PANTHER" id="PTHR23079">
    <property type="entry name" value="RNA-DEPENDENT RNA POLYMERASE"/>
    <property type="match status" value="1"/>
</dbReference>
<feature type="compositionally biased region" description="Low complexity" evidence="2">
    <location>
        <begin position="1016"/>
        <end position="1030"/>
    </location>
</feature>
<dbReference type="Proteomes" id="UP000663832">
    <property type="component" value="Unassembled WGS sequence"/>
</dbReference>
<feature type="compositionally biased region" description="Polar residues" evidence="2">
    <location>
        <begin position="1006"/>
        <end position="1015"/>
    </location>
</feature>
<dbReference type="GO" id="GO:0030422">
    <property type="term" value="P:siRNA processing"/>
    <property type="evidence" value="ECO:0007669"/>
    <property type="project" value="TreeGrafter"/>
</dbReference>
<comment type="catalytic activity">
    <reaction evidence="1">
        <text>RNA(n) + a ribonucleoside 5'-triphosphate = RNA(n+1) + diphosphate</text>
        <dbReference type="Rhea" id="RHEA:21248"/>
        <dbReference type="Rhea" id="RHEA-COMP:14527"/>
        <dbReference type="Rhea" id="RHEA-COMP:17342"/>
        <dbReference type="ChEBI" id="CHEBI:33019"/>
        <dbReference type="ChEBI" id="CHEBI:61557"/>
        <dbReference type="ChEBI" id="CHEBI:140395"/>
        <dbReference type="EC" id="2.7.7.48"/>
    </reaction>
</comment>
<evidence type="ECO:0000313" key="6">
    <source>
        <dbReference type="Proteomes" id="UP000663832"/>
    </source>
</evidence>
<evidence type="ECO:0000313" key="5">
    <source>
        <dbReference type="EMBL" id="CAF1292621.1"/>
    </source>
</evidence>
<feature type="domain" description="RDRP core" evidence="3">
    <location>
        <begin position="387"/>
        <end position="683"/>
    </location>
</feature>
<evidence type="ECO:0000313" key="7">
    <source>
        <dbReference type="Proteomes" id="UP000663877"/>
    </source>
</evidence>
<dbReference type="GO" id="GO:0031380">
    <property type="term" value="C:nuclear RNA-directed RNA polymerase complex"/>
    <property type="evidence" value="ECO:0007669"/>
    <property type="project" value="TreeGrafter"/>
</dbReference>
<dbReference type="InterPro" id="IPR057596">
    <property type="entry name" value="RDRP_core"/>
</dbReference>
<dbReference type="InterPro" id="IPR007855">
    <property type="entry name" value="RDRP"/>
</dbReference>
<evidence type="ECO:0000313" key="4">
    <source>
        <dbReference type="EMBL" id="CAF1181956.1"/>
    </source>
</evidence>
<comment type="similarity">
    <text evidence="1">Belongs to the RdRP family.</text>
</comment>